<evidence type="ECO:0000256" key="2">
    <source>
        <dbReference type="ARBA" id="ARBA00012438"/>
    </source>
</evidence>
<dbReference type="PANTHER" id="PTHR43304:SF1">
    <property type="entry name" value="PAC DOMAIN-CONTAINING PROTEIN"/>
    <property type="match status" value="1"/>
</dbReference>
<feature type="domain" description="PAC" evidence="9">
    <location>
        <begin position="380"/>
        <end position="431"/>
    </location>
</feature>
<dbReference type="SUPFAM" id="SSF55785">
    <property type="entry name" value="PYP-like sensor domain (PAS domain)"/>
    <property type="match status" value="5"/>
</dbReference>
<dbReference type="SMART" id="SM00091">
    <property type="entry name" value="PAS"/>
    <property type="match status" value="5"/>
</dbReference>
<dbReference type="InterPro" id="IPR003594">
    <property type="entry name" value="HATPase_dom"/>
</dbReference>
<evidence type="ECO:0000259" key="7">
    <source>
        <dbReference type="PROSITE" id="PS50109"/>
    </source>
</evidence>
<proteinExistence type="predicted"/>
<reference evidence="10 11" key="1">
    <citation type="submission" date="2020-08" db="EMBL/GenBank/DDBJ databases">
        <title>Genomic Encyclopedia of Type Strains, Phase IV (KMG-IV): sequencing the most valuable type-strain genomes for metagenomic binning, comparative biology and taxonomic classification.</title>
        <authorList>
            <person name="Goeker M."/>
        </authorList>
    </citation>
    <scope>NUCLEOTIDE SEQUENCE [LARGE SCALE GENOMIC DNA]</scope>
    <source>
        <strain evidence="10 11">DSM 22071</strain>
    </source>
</reference>
<dbReference type="InterPro" id="IPR003661">
    <property type="entry name" value="HisK_dim/P_dom"/>
</dbReference>
<keyword evidence="6" id="KW-0812">Transmembrane</keyword>
<keyword evidence="6" id="KW-1133">Transmembrane helix</keyword>
<evidence type="ECO:0000259" key="8">
    <source>
        <dbReference type="PROSITE" id="PS50112"/>
    </source>
</evidence>
<evidence type="ECO:0000256" key="5">
    <source>
        <dbReference type="ARBA" id="ARBA00022777"/>
    </source>
</evidence>
<feature type="domain" description="PAC" evidence="9">
    <location>
        <begin position="254"/>
        <end position="307"/>
    </location>
</feature>
<dbReference type="EC" id="2.7.13.3" evidence="2"/>
<organism evidence="10 11">
    <name type="scientific">Desulfurispira natronophila</name>
    <dbReference type="NCBI Taxonomy" id="682562"/>
    <lineage>
        <taxon>Bacteria</taxon>
        <taxon>Pseudomonadati</taxon>
        <taxon>Chrysiogenota</taxon>
        <taxon>Chrysiogenia</taxon>
        <taxon>Chrysiogenales</taxon>
        <taxon>Chrysiogenaceae</taxon>
        <taxon>Desulfurispira</taxon>
    </lineage>
</organism>
<dbReference type="InterPro" id="IPR052162">
    <property type="entry name" value="Sensor_kinase/Photoreceptor"/>
</dbReference>
<dbReference type="InterPro" id="IPR036097">
    <property type="entry name" value="HisK_dim/P_sf"/>
</dbReference>
<dbReference type="InterPro" id="IPR000014">
    <property type="entry name" value="PAS"/>
</dbReference>
<comment type="catalytic activity">
    <reaction evidence="1">
        <text>ATP + protein L-histidine = ADP + protein N-phospho-L-histidine.</text>
        <dbReference type="EC" id="2.7.13.3"/>
    </reaction>
</comment>
<dbReference type="InterPro" id="IPR035965">
    <property type="entry name" value="PAS-like_dom_sf"/>
</dbReference>
<dbReference type="CDD" id="cd00082">
    <property type="entry name" value="HisKA"/>
    <property type="match status" value="1"/>
</dbReference>
<dbReference type="Proteomes" id="UP000528322">
    <property type="component" value="Unassembled WGS sequence"/>
</dbReference>
<feature type="domain" description="PAS" evidence="8">
    <location>
        <begin position="432"/>
        <end position="503"/>
    </location>
</feature>
<feature type="domain" description="PAS" evidence="8">
    <location>
        <begin position="577"/>
        <end position="613"/>
    </location>
</feature>
<feature type="domain" description="PAS" evidence="8">
    <location>
        <begin position="327"/>
        <end position="377"/>
    </location>
</feature>
<evidence type="ECO:0000256" key="1">
    <source>
        <dbReference type="ARBA" id="ARBA00000085"/>
    </source>
</evidence>
<dbReference type="InterPro" id="IPR013655">
    <property type="entry name" value="PAS_fold_3"/>
</dbReference>
<dbReference type="PRINTS" id="PR00344">
    <property type="entry name" value="BCTRLSENSOR"/>
</dbReference>
<evidence type="ECO:0000313" key="10">
    <source>
        <dbReference type="EMBL" id="MBB5021202.1"/>
    </source>
</evidence>
<feature type="transmembrane region" description="Helical" evidence="6">
    <location>
        <begin position="20"/>
        <end position="41"/>
    </location>
</feature>
<dbReference type="SMART" id="SM00387">
    <property type="entry name" value="HATPase_c"/>
    <property type="match status" value="1"/>
</dbReference>
<dbReference type="InterPro" id="IPR000700">
    <property type="entry name" value="PAS-assoc_C"/>
</dbReference>
<dbReference type="Pfam" id="PF02518">
    <property type="entry name" value="HATPase_c"/>
    <property type="match status" value="1"/>
</dbReference>
<dbReference type="RefSeq" id="WP_183729466.1">
    <property type="nucleotide sequence ID" value="NZ_JACHID010000002.1"/>
</dbReference>
<dbReference type="EMBL" id="JACHID010000002">
    <property type="protein sequence ID" value="MBB5021202.1"/>
    <property type="molecule type" value="Genomic_DNA"/>
</dbReference>
<feature type="domain" description="Histidine kinase" evidence="7">
    <location>
        <begin position="728"/>
        <end position="944"/>
    </location>
</feature>
<feature type="domain" description="PAS" evidence="8">
    <location>
        <begin position="174"/>
        <end position="250"/>
    </location>
</feature>
<keyword evidence="4" id="KW-0808">Transferase</keyword>
<dbReference type="Pfam" id="PF13188">
    <property type="entry name" value="PAS_8"/>
    <property type="match status" value="1"/>
</dbReference>
<dbReference type="PROSITE" id="PS50112">
    <property type="entry name" value="PAS"/>
    <property type="match status" value="4"/>
</dbReference>
<dbReference type="PROSITE" id="PS50109">
    <property type="entry name" value="HIS_KIN"/>
    <property type="match status" value="1"/>
</dbReference>
<dbReference type="AlphaFoldDB" id="A0A7W7Y356"/>
<gene>
    <name evidence="10" type="ORF">HNR37_000508</name>
</gene>
<dbReference type="Gene3D" id="3.30.450.20">
    <property type="entry name" value="PAS domain"/>
    <property type="match status" value="5"/>
</dbReference>
<dbReference type="SUPFAM" id="SSF47384">
    <property type="entry name" value="Homodimeric domain of signal transducing histidine kinase"/>
    <property type="match status" value="1"/>
</dbReference>
<keyword evidence="5" id="KW-0418">Kinase</keyword>
<dbReference type="InterPro" id="IPR004358">
    <property type="entry name" value="Sig_transdc_His_kin-like_C"/>
</dbReference>
<protein>
    <recommendedName>
        <fullName evidence="2">histidine kinase</fullName>
        <ecNumber evidence="2">2.7.13.3</ecNumber>
    </recommendedName>
</protein>
<dbReference type="Pfam" id="PF13426">
    <property type="entry name" value="PAS_9"/>
    <property type="match status" value="2"/>
</dbReference>
<sequence>MQSDCTALTHTIEALTHNPLLLMLFLLLALAAIVLSATTAWCMRKLHKTNYQYALLCDSLSIGVMVVETNSLRTQSANSAICTMLGISPNPQAFHQGFFCHGPECGEQMEKALEQTRHHGSAQIVWSYPSDCDDTVIYLDVRLKAIDFNNTACTLVTCTDITSAKHYEESLHRSERLYRSVITAMNEGVMVQKDDGEIITSNSAMAQLLGICPQELTGTTLSKLNLHAIYPDGAACVPSERPTQKALQTKQAQRNVHMGVYRPDSSLVWLLLNAEPIIPQEGHEPAMVVTTATNITELNAVRHRMEQITRHIPGFVYQFQQQRHGLGNFTYISQGMESLFGISISSALDHPEIAFASIYPDDTVKLLKKSRQAVRNNEALQLEFRYTRPDGEVIWLEAYSMPEVSAEGSTLWHGYVFDITQRKSASEALSQAEQNLHKFIQHADIIFWVSIPGKVIYISPAYERLWGQCRQDLYENPLAFLDAIHPADRESTELMVRDCGKHRSDFNTEYRIVRSDGQVRWIHARSKAFTDGQGNFSYWIGTAEDVTERMEREEMLEQFSVQMVKKVEEELFYREQAELSYRTLFENSPEGIMLLDSEGSILAANPATARMAGAKTPAELCGKKPWSLFSQFAFSDFTSKEILSYQDILHCLHSNESTRFNVTATIPRGEVKYLEAVISRLGTNPSNQSLMLLRDNTQVQELTQRQRRQESYLIQKSKEAELGSMIDAIAHQWKQPLNSVLLLAESIGEYYRNDELTDAQLFQIIESISLQVGFMDDTIEDFRAFYSPSDIPCYFQINANTAATIQLLKPRLNRHKVEARLALDNNFRIHGSPGHYRQAIMNILNNAIDALSSSRATQRTLWISTSRDDVSGRIVIGDNAGGVPTELLPNKIFQPFFTTRQNCGGSGIGLYLTRIIIEDKLKGRLWAENHDGGACFTIEFPLAENS</sequence>
<dbReference type="NCBIfam" id="TIGR00229">
    <property type="entry name" value="sensory_box"/>
    <property type="match status" value="4"/>
</dbReference>
<evidence type="ECO:0000256" key="3">
    <source>
        <dbReference type="ARBA" id="ARBA00022553"/>
    </source>
</evidence>
<name>A0A7W7Y356_9BACT</name>
<evidence type="ECO:0000313" key="11">
    <source>
        <dbReference type="Proteomes" id="UP000528322"/>
    </source>
</evidence>
<feature type="domain" description="PAC" evidence="9">
    <location>
        <begin position="506"/>
        <end position="558"/>
    </location>
</feature>
<dbReference type="InterPro" id="IPR001610">
    <property type="entry name" value="PAC"/>
</dbReference>
<dbReference type="InterPro" id="IPR005467">
    <property type="entry name" value="His_kinase_dom"/>
</dbReference>
<comment type="caution">
    <text evidence="10">The sequence shown here is derived from an EMBL/GenBank/DDBJ whole genome shotgun (WGS) entry which is preliminary data.</text>
</comment>
<dbReference type="GO" id="GO:0000155">
    <property type="term" value="F:phosphorelay sensor kinase activity"/>
    <property type="evidence" value="ECO:0007669"/>
    <property type="project" value="InterPro"/>
</dbReference>
<dbReference type="Pfam" id="PF08447">
    <property type="entry name" value="PAS_3"/>
    <property type="match status" value="2"/>
</dbReference>
<evidence type="ECO:0000259" key="9">
    <source>
        <dbReference type="PROSITE" id="PS50113"/>
    </source>
</evidence>
<dbReference type="SUPFAM" id="SSF55874">
    <property type="entry name" value="ATPase domain of HSP90 chaperone/DNA topoisomerase II/histidine kinase"/>
    <property type="match status" value="1"/>
</dbReference>
<dbReference type="Gene3D" id="3.30.565.10">
    <property type="entry name" value="Histidine kinase-like ATPase, C-terminal domain"/>
    <property type="match status" value="1"/>
</dbReference>
<keyword evidence="3" id="KW-0597">Phosphoprotein</keyword>
<keyword evidence="11" id="KW-1185">Reference proteome</keyword>
<dbReference type="SMART" id="SM00086">
    <property type="entry name" value="PAC"/>
    <property type="match status" value="3"/>
</dbReference>
<evidence type="ECO:0000256" key="4">
    <source>
        <dbReference type="ARBA" id="ARBA00022679"/>
    </source>
</evidence>
<dbReference type="CDD" id="cd00130">
    <property type="entry name" value="PAS"/>
    <property type="match status" value="4"/>
</dbReference>
<dbReference type="InterPro" id="IPR036890">
    <property type="entry name" value="HATPase_C_sf"/>
</dbReference>
<dbReference type="Gene3D" id="1.10.287.130">
    <property type="match status" value="1"/>
</dbReference>
<accession>A0A7W7Y356</accession>
<evidence type="ECO:0000256" key="6">
    <source>
        <dbReference type="SAM" id="Phobius"/>
    </source>
</evidence>
<dbReference type="PROSITE" id="PS50113">
    <property type="entry name" value="PAC"/>
    <property type="match status" value="3"/>
</dbReference>
<dbReference type="PANTHER" id="PTHR43304">
    <property type="entry name" value="PHYTOCHROME-LIKE PROTEIN CPH1"/>
    <property type="match status" value="1"/>
</dbReference>
<keyword evidence="6" id="KW-0472">Membrane</keyword>